<proteinExistence type="predicted"/>
<gene>
    <name evidence="1" type="ORF">O1611_g1362</name>
</gene>
<name>A0ACC2JYI7_9PEZI</name>
<dbReference type="Proteomes" id="UP001153332">
    <property type="component" value="Unassembled WGS sequence"/>
</dbReference>
<keyword evidence="2" id="KW-1185">Reference proteome</keyword>
<dbReference type="EMBL" id="JAPUUL010000157">
    <property type="protein sequence ID" value="KAJ8132263.1"/>
    <property type="molecule type" value="Genomic_DNA"/>
</dbReference>
<accession>A0ACC2JYI7</accession>
<comment type="caution">
    <text evidence="1">The sequence shown here is derived from an EMBL/GenBank/DDBJ whole genome shotgun (WGS) entry which is preliminary data.</text>
</comment>
<reference evidence="1" key="1">
    <citation type="submission" date="2022-12" db="EMBL/GenBank/DDBJ databases">
        <title>Genome Sequence of Lasiodiplodia mahajangana.</title>
        <authorList>
            <person name="Buettner E."/>
        </authorList>
    </citation>
    <scope>NUCLEOTIDE SEQUENCE</scope>
    <source>
        <strain evidence="1">VT137</strain>
    </source>
</reference>
<evidence type="ECO:0000313" key="2">
    <source>
        <dbReference type="Proteomes" id="UP001153332"/>
    </source>
</evidence>
<protein>
    <submittedName>
        <fullName evidence="1">Uncharacterized protein</fullName>
    </submittedName>
</protein>
<organism evidence="1 2">
    <name type="scientific">Lasiodiplodia mahajangana</name>
    <dbReference type="NCBI Taxonomy" id="1108764"/>
    <lineage>
        <taxon>Eukaryota</taxon>
        <taxon>Fungi</taxon>
        <taxon>Dikarya</taxon>
        <taxon>Ascomycota</taxon>
        <taxon>Pezizomycotina</taxon>
        <taxon>Dothideomycetes</taxon>
        <taxon>Dothideomycetes incertae sedis</taxon>
        <taxon>Botryosphaeriales</taxon>
        <taxon>Botryosphaeriaceae</taxon>
        <taxon>Lasiodiplodia</taxon>
    </lineage>
</organism>
<evidence type="ECO:0000313" key="1">
    <source>
        <dbReference type="EMBL" id="KAJ8132263.1"/>
    </source>
</evidence>
<sequence length="78" mass="8339">MAEFGSSPVNGSGSGGDDGVGVFDDFDDFDASEASPTGTKNFFWSPSGERFWVTTDKIEKLPGPYEKGPAFRKVVAQL</sequence>